<feature type="domain" description="RSE1/DDB1/CPSF1 C-terminal" evidence="4">
    <location>
        <begin position="1086"/>
        <end position="1300"/>
    </location>
</feature>
<evidence type="ECO:0000259" key="5">
    <source>
        <dbReference type="Pfam" id="PF10433"/>
    </source>
</evidence>
<feature type="domain" description="RSE1/DDB1/CPSF1 second beta-propeller" evidence="6">
    <location>
        <begin position="592"/>
        <end position="1014"/>
    </location>
</feature>
<dbReference type="Proteomes" id="UP000750711">
    <property type="component" value="Unassembled WGS sequence"/>
</dbReference>
<evidence type="ECO:0000313" key="8">
    <source>
        <dbReference type="Proteomes" id="UP000750711"/>
    </source>
</evidence>
<keyword evidence="8" id="KW-1185">Reference proteome</keyword>
<dbReference type="Pfam" id="PF10433">
    <property type="entry name" value="Beta-prop_RSE1_1st"/>
    <property type="match status" value="1"/>
</dbReference>
<evidence type="ECO:0000256" key="2">
    <source>
        <dbReference type="ARBA" id="ARBA00023242"/>
    </source>
</evidence>
<dbReference type="InterPro" id="IPR018846">
    <property type="entry name" value="Beta-prop_RSE1/DDB1/CPSF1_1st"/>
</dbReference>
<sequence length="1300" mass="140926">MQCYTELTPPTAVTHALSLPFTSTTSTDLVVAKTSLLQIFSLKTVLTEVDTGTDGKAAARGNTLLTDRRVLDNDGLEQSFIAADVVLQRSERSHTTSLVLKAEYYLSGTVVSLARIRTLNSKTGADCLLVAFKDAKLSLVEWDPERHGLSTISIHYYEREDLQGGPWTPDPRRCISYLTADPSSRCAALKFGKRNLAIVPFRQAGDEDLAMDDYDPELDGERPGLPAATPNRTNGDSSSAQTPYSSSFVLPLSALEPSLIHMVHFSFLYEYREPTFGILFSSIAPTPSLLHDRRDPLSYMVFTLDLEQRASTTILSVSGLPYDIYSVIPLPLPVGGALLIGGNELIHVDQAGRTNGVGVNFFARQCTSFSLADQSDLEIKLEGCMIEQLGAENGDMLIVLNTGELAILGFKMDGRSVSGLSVRRVAPDHGGLLVQARASCAVNLGRGRIFVGSEDADSVILGWTRKAPQLARQRSIGGLPTDDDGDGEIFFDKDGTEEYDDDLYSGAASEPRRQSDGFPSAPGSAVGDYVFKINDTMRNIAPMKDAAFGRPSIQDGEAGRNSEGITTDLELVVTSGSGRAGAVTILKREIEPKVIGRFEFPEAKGIWSVRAKRPIAKNIIPPNSEEGKMGLDGGYASGNEFDRFMIVSKGSTRTADREESAVYALTAIGFEDVKAPEFDGSLGGTIEVGTLGSETRVVQVLRGEVRVYDGDLSLSQIIPMFDDVTGAEPKIVSASFADPYLLLVRDDASVLILVSDESGEIEEFDRSEAVLSTQWLSGCLYTDRDGVLVASKDSTRGSQRPDILMFLLTTEGCLQVCCGADTWNLAWKIYNLPHLTAPFYVADTLSLLPPILSADYTVKRPLARETLAEILVADLGDSVAKSPYLILRSANDDLTIYHPFHPTKPGPPSSSTLRFLKLPTPQLAQDAVAAAQETTGGGQDRRHNPMRAVSNIGGYSTVFLPGASPSFILKGAASVPRVLSLKGKAVRGMSGFNTGGCERGWVYVDADGVVRVSQFKPNVTFAETGWAMQKVLLGEEVSAISYHTAMGSYVLGTSEEVEFELPKDDDFRKNWATEDLSFKPKVEHGFLKLLSPTNWSIVDTYPLEADEAPLCIRTLNLETSEHTHARTQLIVAGTSITRGEDLATRGCIYVFEVISVVPQPGRPETNRKLKLIAKEEVKGAVTALCEVGTQGFLLAAQGQKCMVRGLKEDGSLLPVAFMDMQCYVSVAKSLPGSGLIAFGDAVKNFWFAGFSEEPYKMTLFGKDTSQLGVMAADFFPDGNQLFFVVADKDSIIHVLQFDPE</sequence>
<dbReference type="InterPro" id="IPR004871">
    <property type="entry name" value="RSE1/DDB1/CPSF1_C"/>
</dbReference>
<proteinExistence type="predicted"/>
<evidence type="ECO:0000259" key="6">
    <source>
        <dbReference type="Pfam" id="PF23726"/>
    </source>
</evidence>
<feature type="region of interest" description="Disordered" evidence="3">
    <location>
        <begin position="210"/>
        <end position="240"/>
    </location>
</feature>
<evidence type="ECO:0000256" key="3">
    <source>
        <dbReference type="SAM" id="MobiDB-lite"/>
    </source>
</evidence>
<dbReference type="GO" id="GO:0003676">
    <property type="term" value="F:nucleic acid binding"/>
    <property type="evidence" value="ECO:0007669"/>
    <property type="project" value="InterPro"/>
</dbReference>
<evidence type="ECO:0000313" key="7">
    <source>
        <dbReference type="EMBL" id="KAH0559977.1"/>
    </source>
</evidence>
<evidence type="ECO:0000259" key="4">
    <source>
        <dbReference type="Pfam" id="PF03178"/>
    </source>
</evidence>
<feature type="region of interest" description="Disordered" evidence="3">
    <location>
        <begin position="501"/>
        <end position="521"/>
    </location>
</feature>
<dbReference type="Gene3D" id="2.130.10.10">
    <property type="entry name" value="YVTN repeat-like/Quinoprotein amine dehydrogenase"/>
    <property type="match status" value="3"/>
</dbReference>
<reference evidence="7" key="1">
    <citation type="submission" date="2021-03" db="EMBL/GenBank/DDBJ databases">
        <title>Comparative genomics and phylogenomic investigation of the class Geoglossomycetes provide insights into ecological specialization and systematics.</title>
        <authorList>
            <person name="Melie T."/>
            <person name="Pirro S."/>
            <person name="Miller A.N."/>
            <person name="Quandt A."/>
        </authorList>
    </citation>
    <scope>NUCLEOTIDE SEQUENCE</scope>
    <source>
        <strain evidence="7">CAQ_001_2017</strain>
    </source>
</reference>
<dbReference type="InterPro" id="IPR058543">
    <property type="entry name" value="Beta-prop_RSE1/DDB1/CPSF1_2nd"/>
</dbReference>
<name>A0A9P8LCX9_9PEZI</name>
<comment type="subcellular location">
    <subcellularLocation>
        <location evidence="1">Nucleus</location>
    </subcellularLocation>
</comment>
<feature type="compositionally biased region" description="Polar residues" evidence="3">
    <location>
        <begin position="230"/>
        <end position="240"/>
    </location>
</feature>
<dbReference type="PANTHER" id="PTHR10644">
    <property type="entry name" value="DNA REPAIR/RNA PROCESSING CPSF FAMILY"/>
    <property type="match status" value="1"/>
</dbReference>
<dbReference type="InterPro" id="IPR050358">
    <property type="entry name" value="RSE1/DDB1/CFT1"/>
</dbReference>
<dbReference type="EMBL" id="JAGHQM010000476">
    <property type="protein sequence ID" value="KAH0559977.1"/>
    <property type="molecule type" value="Genomic_DNA"/>
</dbReference>
<dbReference type="Pfam" id="PF03178">
    <property type="entry name" value="CPSF_A"/>
    <property type="match status" value="1"/>
</dbReference>
<evidence type="ECO:0008006" key="9">
    <source>
        <dbReference type="Google" id="ProtNLM"/>
    </source>
</evidence>
<protein>
    <recommendedName>
        <fullName evidence="9">Cleavage/polyadenylation specificity factor A subunit C-terminal domain-containing protein</fullName>
    </recommendedName>
</protein>
<dbReference type="GO" id="GO:0005634">
    <property type="term" value="C:nucleus"/>
    <property type="evidence" value="ECO:0007669"/>
    <property type="project" value="UniProtKB-SubCell"/>
</dbReference>
<dbReference type="Pfam" id="PF23726">
    <property type="entry name" value="Beta-prop_RSE1_2nd"/>
    <property type="match status" value="1"/>
</dbReference>
<feature type="non-terminal residue" evidence="7">
    <location>
        <position position="1300"/>
    </location>
</feature>
<accession>A0A9P8LCX9</accession>
<feature type="domain" description="RSE1/DDB1/CPSF1 first beta-propeller" evidence="5">
    <location>
        <begin position="94"/>
        <end position="461"/>
    </location>
</feature>
<gene>
    <name evidence="7" type="ORF">GP486_003507</name>
</gene>
<comment type="caution">
    <text evidence="7">The sequence shown here is derived from an EMBL/GenBank/DDBJ whole genome shotgun (WGS) entry which is preliminary data.</text>
</comment>
<keyword evidence="2" id="KW-0539">Nucleus</keyword>
<organism evidence="7 8">
    <name type="scientific">Trichoglossum hirsutum</name>
    <dbReference type="NCBI Taxonomy" id="265104"/>
    <lineage>
        <taxon>Eukaryota</taxon>
        <taxon>Fungi</taxon>
        <taxon>Dikarya</taxon>
        <taxon>Ascomycota</taxon>
        <taxon>Pezizomycotina</taxon>
        <taxon>Geoglossomycetes</taxon>
        <taxon>Geoglossales</taxon>
        <taxon>Geoglossaceae</taxon>
        <taxon>Trichoglossum</taxon>
    </lineage>
</organism>
<dbReference type="InterPro" id="IPR015943">
    <property type="entry name" value="WD40/YVTN_repeat-like_dom_sf"/>
</dbReference>
<evidence type="ECO:0000256" key="1">
    <source>
        <dbReference type="ARBA" id="ARBA00004123"/>
    </source>
</evidence>